<organism evidence="6 7">
    <name type="scientific">Prymnesium parvum</name>
    <name type="common">Toxic golden alga</name>
    <dbReference type="NCBI Taxonomy" id="97485"/>
    <lineage>
        <taxon>Eukaryota</taxon>
        <taxon>Haptista</taxon>
        <taxon>Haptophyta</taxon>
        <taxon>Prymnesiophyceae</taxon>
        <taxon>Prymnesiales</taxon>
        <taxon>Prymnesiaceae</taxon>
        <taxon>Prymnesium</taxon>
    </lineage>
</organism>
<dbReference type="CDD" id="cd00340">
    <property type="entry name" value="GSH_Peroxidase"/>
    <property type="match status" value="1"/>
</dbReference>
<evidence type="ECO:0000256" key="1">
    <source>
        <dbReference type="ARBA" id="ARBA00006926"/>
    </source>
</evidence>
<keyword evidence="7" id="KW-1185">Reference proteome</keyword>
<accession>A0AB34ICM8</accession>
<keyword evidence="3 4" id="KW-0560">Oxidoreductase</keyword>
<keyword evidence="5" id="KW-0732">Signal</keyword>
<dbReference type="PANTHER" id="PTHR11592:SF78">
    <property type="entry name" value="GLUTATHIONE PEROXIDASE"/>
    <property type="match status" value="1"/>
</dbReference>
<dbReference type="Proteomes" id="UP001515480">
    <property type="component" value="Unassembled WGS sequence"/>
</dbReference>
<dbReference type="GO" id="GO:0006979">
    <property type="term" value="P:response to oxidative stress"/>
    <property type="evidence" value="ECO:0007669"/>
    <property type="project" value="InterPro"/>
</dbReference>
<evidence type="ECO:0000313" key="7">
    <source>
        <dbReference type="Proteomes" id="UP001515480"/>
    </source>
</evidence>
<dbReference type="PRINTS" id="PR01011">
    <property type="entry name" value="GLUTPROXDASE"/>
</dbReference>
<sequence>MAARLALLLALPLAAARARRPSRGVLATCRAQSGVGLTSAVLPPSPSGVGSLYDLSAASLDGKESIPLSRYRGQLQPLYERLAPQGFVVLAFPCNQFGGQEPGSPAEIRAFLDARGVTFPVFEKIQVNGPDTHPVYQFLKGYNDGMLNAIKWNFAKFLVGRDGRVVSRYLPTTSPSAIEMDILAALAEGSEEKGEL</sequence>
<comment type="similarity">
    <text evidence="1 4">Belongs to the glutathione peroxidase family.</text>
</comment>
<evidence type="ECO:0000256" key="2">
    <source>
        <dbReference type="ARBA" id="ARBA00022559"/>
    </source>
</evidence>
<dbReference type="PANTHER" id="PTHR11592">
    <property type="entry name" value="GLUTATHIONE PEROXIDASE"/>
    <property type="match status" value="1"/>
</dbReference>
<name>A0AB34ICM8_PRYPA</name>
<proteinExistence type="inferred from homology"/>
<feature type="chain" id="PRO_5044303704" description="Glutathione peroxidase" evidence="5">
    <location>
        <begin position="19"/>
        <end position="196"/>
    </location>
</feature>
<gene>
    <name evidence="6" type="ORF">AB1Y20_016404</name>
</gene>
<feature type="signal peptide" evidence="5">
    <location>
        <begin position="1"/>
        <end position="18"/>
    </location>
</feature>
<dbReference type="GO" id="GO:0004601">
    <property type="term" value="F:peroxidase activity"/>
    <property type="evidence" value="ECO:0007669"/>
    <property type="project" value="UniProtKB-KW"/>
</dbReference>
<evidence type="ECO:0000256" key="4">
    <source>
        <dbReference type="RuleBase" id="RU000499"/>
    </source>
</evidence>
<dbReference type="InterPro" id="IPR029760">
    <property type="entry name" value="GPX_CS"/>
</dbReference>
<evidence type="ECO:0000313" key="6">
    <source>
        <dbReference type="EMBL" id="KAL1496450.1"/>
    </source>
</evidence>
<dbReference type="PROSITE" id="PS00763">
    <property type="entry name" value="GLUTATHIONE_PEROXID_2"/>
    <property type="match status" value="1"/>
</dbReference>
<protein>
    <recommendedName>
        <fullName evidence="4">Glutathione peroxidase</fullName>
    </recommendedName>
</protein>
<evidence type="ECO:0000256" key="3">
    <source>
        <dbReference type="ARBA" id="ARBA00023002"/>
    </source>
</evidence>
<dbReference type="InterPro" id="IPR036249">
    <property type="entry name" value="Thioredoxin-like_sf"/>
</dbReference>
<comment type="caution">
    <text evidence="6">The sequence shown here is derived from an EMBL/GenBank/DDBJ whole genome shotgun (WGS) entry which is preliminary data.</text>
</comment>
<dbReference type="SUPFAM" id="SSF52833">
    <property type="entry name" value="Thioredoxin-like"/>
    <property type="match status" value="1"/>
</dbReference>
<reference evidence="6 7" key="1">
    <citation type="journal article" date="2024" name="Science">
        <title>Giant polyketide synthase enzymes in the biosynthesis of giant marine polyether toxins.</title>
        <authorList>
            <person name="Fallon T.R."/>
            <person name="Shende V.V."/>
            <person name="Wierzbicki I.H."/>
            <person name="Pendleton A.L."/>
            <person name="Watervoot N.F."/>
            <person name="Auber R.P."/>
            <person name="Gonzalez D.J."/>
            <person name="Wisecaver J.H."/>
            <person name="Moore B.S."/>
        </authorList>
    </citation>
    <scope>NUCLEOTIDE SEQUENCE [LARGE SCALE GENOMIC DNA]</scope>
    <source>
        <strain evidence="6 7">12B1</strain>
    </source>
</reference>
<evidence type="ECO:0000256" key="5">
    <source>
        <dbReference type="SAM" id="SignalP"/>
    </source>
</evidence>
<dbReference type="AlphaFoldDB" id="A0AB34ICM8"/>
<dbReference type="InterPro" id="IPR000889">
    <property type="entry name" value="Glutathione_peroxidase"/>
</dbReference>
<dbReference type="PROSITE" id="PS51355">
    <property type="entry name" value="GLUTATHIONE_PEROXID_3"/>
    <property type="match status" value="1"/>
</dbReference>
<dbReference type="Pfam" id="PF00255">
    <property type="entry name" value="GSHPx"/>
    <property type="match status" value="1"/>
</dbReference>
<dbReference type="Gene3D" id="3.40.30.10">
    <property type="entry name" value="Glutaredoxin"/>
    <property type="match status" value="1"/>
</dbReference>
<dbReference type="EMBL" id="JBGBPQ010000029">
    <property type="protein sequence ID" value="KAL1496450.1"/>
    <property type="molecule type" value="Genomic_DNA"/>
</dbReference>
<keyword evidence="2 4" id="KW-0575">Peroxidase</keyword>